<dbReference type="AlphaFoldDB" id="A0AAD4D6H7"/>
<evidence type="ECO:0008006" key="4">
    <source>
        <dbReference type="Google" id="ProtNLM"/>
    </source>
</evidence>
<comment type="caution">
    <text evidence="2">The sequence shown here is derived from an EMBL/GenBank/DDBJ whole genome shotgun (WGS) entry which is preliminary data.</text>
</comment>
<sequence>MFLFLPKLWELFTQIERSQQRLGGVGGGDGSDDNSIDGFIYNNGGWVNGSGNLPVLAQGSAAAAAAAAAANGSGGAGSMNEGSQYLSAGRRKGSIGTLDESKSESLKETHLGYMGVKFQNRWLPFLSSWCMRRVILYPAGRFFTCFELGKPETGRTFSYISVFIHSRESGSYILRVIGCGRFDFLFQVRDEERLLYWYNLFDNNRQPPPSNQWSSSMNGGNGGDNGVMMPLGNLSMGNLTLMNGLNLAPPSPSYQGHGSNNGGGGGGGLGLTPGINPRSESDQTLHGDMSMPPLQHGSASSNGNSNDNSNNGVDESTGFSQVSSNYFNSILHPQQQYLPQQQYQQQQQQQQYQQHYHQASNSVANEALERSRSVEGEQQELRGQRSVVDLGTLSRVGIEGNDGQGQGQQQQQYERRYI</sequence>
<proteinExistence type="predicted"/>
<feature type="region of interest" description="Disordered" evidence="1">
    <location>
        <begin position="338"/>
        <end position="418"/>
    </location>
</feature>
<keyword evidence="3" id="KW-1185">Reference proteome</keyword>
<accession>A0AAD4D6H7</accession>
<organism evidence="2 3">
    <name type="scientific">Linnemannia exigua</name>
    <dbReference type="NCBI Taxonomy" id="604196"/>
    <lineage>
        <taxon>Eukaryota</taxon>
        <taxon>Fungi</taxon>
        <taxon>Fungi incertae sedis</taxon>
        <taxon>Mucoromycota</taxon>
        <taxon>Mortierellomycotina</taxon>
        <taxon>Mortierellomycetes</taxon>
        <taxon>Mortierellales</taxon>
        <taxon>Mortierellaceae</taxon>
        <taxon>Linnemannia</taxon>
    </lineage>
</organism>
<reference evidence="2" key="1">
    <citation type="journal article" date="2020" name="Fungal Divers.">
        <title>Resolving the Mortierellaceae phylogeny through synthesis of multi-gene phylogenetics and phylogenomics.</title>
        <authorList>
            <person name="Vandepol N."/>
            <person name="Liber J."/>
            <person name="Desiro A."/>
            <person name="Na H."/>
            <person name="Kennedy M."/>
            <person name="Barry K."/>
            <person name="Grigoriev I.V."/>
            <person name="Miller A.N."/>
            <person name="O'Donnell K."/>
            <person name="Stajich J.E."/>
            <person name="Bonito G."/>
        </authorList>
    </citation>
    <scope>NUCLEOTIDE SEQUENCE</scope>
    <source>
        <strain evidence="2">NRRL 28262</strain>
    </source>
</reference>
<evidence type="ECO:0000313" key="2">
    <source>
        <dbReference type="EMBL" id="KAG0265518.1"/>
    </source>
</evidence>
<evidence type="ECO:0000313" key="3">
    <source>
        <dbReference type="Proteomes" id="UP001194580"/>
    </source>
</evidence>
<gene>
    <name evidence="2" type="ORF">BGZ95_003297</name>
</gene>
<feature type="compositionally biased region" description="Low complexity" evidence="1">
    <location>
        <begin position="338"/>
        <end position="358"/>
    </location>
</feature>
<feature type="compositionally biased region" description="Basic and acidic residues" evidence="1">
    <location>
        <begin position="367"/>
        <end position="383"/>
    </location>
</feature>
<protein>
    <recommendedName>
        <fullName evidence="4">PH domain-containing protein</fullName>
    </recommendedName>
</protein>
<feature type="region of interest" description="Disordered" evidence="1">
    <location>
        <begin position="250"/>
        <end position="320"/>
    </location>
</feature>
<evidence type="ECO:0000256" key="1">
    <source>
        <dbReference type="SAM" id="MobiDB-lite"/>
    </source>
</evidence>
<dbReference type="Proteomes" id="UP001194580">
    <property type="component" value="Unassembled WGS sequence"/>
</dbReference>
<dbReference type="EMBL" id="JAAAIL010001746">
    <property type="protein sequence ID" value="KAG0265518.1"/>
    <property type="molecule type" value="Genomic_DNA"/>
</dbReference>
<name>A0AAD4D6H7_9FUNG</name>
<feature type="compositionally biased region" description="Gly residues" evidence="1">
    <location>
        <begin position="259"/>
        <end position="271"/>
    </location>
</feature>
<feature type="compositionally biased region" description="Low complexity" evidence="1">
    <location>
        <begin position="297"/>
        <end position="312"/>
    </location>
</feature>